<evidence type="ECO:0000313" key="1">
    <source>
        <dbReference type="EMBL" id="JAD68806.1"/>
    </source>
</evidence>
<accession>A0A0A9SZ00</accession>
<protein>
    <submittedName>
        <fullName evidence="1">Uncharacterized protein</fullName>
    </submittedName>
</protein>
<sequence length="53" mass="5804">MDFPVAEEGMEELTKWSRNKAPARNKCLLNNGLQECGLRSIAGWRGALALVAS</sequence>
<reference evidence="1" key="1">
    <citation type="submission" date="2014-09" db="EMBL/GenBank/DDBJ databases">
        <authorList>
            <person name="Magalhaes I.L.F."/>
            <person name="Oliveira U."/>
            <person name="Santos F.R."/>
            <person name="Vidigal T.H.D.A."/>
            <person name="Brescovit A.D."/>
            <person name="Santos A.J."/>
        </authorList>
    </citation>
    <scope>NUCLEOTIDE SEQUENCE</scope>
    <source>
        <tissue evidence="1">Shoot tissue taken approximately 20 cm above the soil surface</tissue>
    </source>
</reference>
<proteinExistence type="predicted"/>
<organism evidence="1">
    <name type="scientific">Arundo donax</name>
    <name type="common">Giant reed</name>
    <name type="synonym">Donax arundinaceus</name>
    <dbReference type="NCBI Taxonomy" id="35708"/>
    <lineage>
        <taxon>Eukaryota</taxon>
        <taxon>Viridiplantae</taxon>
        <taxon>Streptophyta</taxon>
        <taxon>Embryophyta</taxon>
        <taxon>Tracheophyta</taxon>
        <taxon>Spermatophyta</taxon>
        <taxon>Magnoliopsida</taxon>
        <taxon>Liliopsida</taxon>
        <taxon>Poales</taxon>
        <taxon>Poaceae</taxon>
        <taxon>PACMAD clade</taxon>
        <taxon>Arundinoideae</taxon>
        <taxon>Arundineae</taxon>
        <taxon>Arundo</taxon>
    </lineage>
</organism>
<dbReference type="AlphaFoldDB" id="A0A0A9SZ00"/>
<name>A0A0A9SZ00_ARUDO</name>
<reference evidence="1" key="2">
    <citation type="journal article" date="2015" name="Data Brief">
        <title>Shoot transcriptome of the giant reed, Arundo donax.</title>
        <authorList>
            <person name="Barrero R.A."/>
            <person name="Guerrero F.D."/>
            <person name="Moolhuijzen P."/>
            <person name="Goolsby J.A."/>
            <person name="Tidwell J."/>
            <person name="Bellgard S.E."/>
            <person name="Bellgard M.I."/>
        </authorList>
    </citation>
    <scope>NUCLEOTIDE SEQUENCE</scope>
    <source>
        <tissue evidence="1">Shoot tissue taken approximately 20 cm above the soil surface</tissue>
    </source>
</reference>
<dbReference type="EMBL" id="GBRH01229089">
    <property type="protein sequence ID" value="JAD68806.1"/>
    <property type="molecule type" value="Transcribed_RNA"/>
</dbReference>